<dbReference type="Pfam" id="PF00076">
    <property type="entry name" value="RRM_1"/>
    <property type="match status" value="1"/>
</dbReference>
<comment type="subcellular location">
    <subcellularLocation>
        <location evidence="1">Plastid</location>
        <location evidence="1">Chloroplast</location>
    </subcellularLocation>
</comment>
<evidence type="ECO:0000256" key="1">
    <source>
        <dbReference type="ARBA" id="ARBA00004229"/>
    </source>
</evidence>
<dbReference type="GO" id="GO:0016554">
    <property type="term" value="P:cytidine to uridine editing"/>
    <property type="evidence" value="ECO:0007669"/>
    <property type="project" value="InterPro"/>
</dbReference>
<keyword evidence="3" id="KW-0934">Plastid</keyword>
<dbReference type="GO" id="GO:0080156">
    <property type="term" value="P:mitochondrial mRNA modification"/>
    <property type="evidence" value="ECO:0007669"/>
    <property type="project" value="TreeGrafter"/>
</dbReference>
<keyword evidence="6" id="KW-0809">Transit peptide</keyword>
<dbReference type="InterPro" id="IPR054059">
    <property type="entry name" value="MORF/ORRM1/DAG-like_MORF"/>
</dbReference>
<keyword evidence="2" id="KW-0150">Chloroplast</keyword>
<evidence type="ECO:0000313" key="12">
    <source>
        <dbReference type="Proteomes" id="UP000655225"/>
    </source>
</evidence>
<keyword evidence="12" id="KW-1185">Reference proteome</keyword>
<dbReference type="EMBL" id="JABCRI010000011">
    <property type="protein sequence ID" value="KAF8397843.1"/>
    <property type="molecule type" value="Genomic_DNA"/>
</dbReference>
<keyword evidence="5 8" id="KW-0694">RNA-binding</keyword>
<evidence type="ECO:0000256" key="9">
    <source>
        <dbReference type="SAM" id="MobiDB-lite"/>
    </source>
</evidence>
<evidence type="ECO:0000259" key="10">
    <source>
        <dbReference type="PROSITE" id="PS50102"/>
    </source>
</evidence>
<keyword evidence="4" id="KW-0507">mRNA processing</keyword>
<dbReference type="FunFam" id="3.30.70.330:FF:000474">
    <property type="entry name" value="Organelle RRM domain-containing protein 1, chloroplastic"/>
    <property type="match status" value="1"/>
</dbReference>
<evidence type="ECO:0000256" key="8">
    <source>
        <dbReference type="PROSITE-ProRule" id="PRU00176"/>
    </source>
</evidence>
<dbReference type="InterPro" id="IPR037045">
    <property type="entry name" value="S8pro/Inhibitor_I9_sf"/>
</dbReference>
<dbReference type="Proteomes" id="UP000655225">
    <property type="component" value="Unassembled WGS sequence"/>
</dbReference>
<dbReference type="Gene3D" id="3.30.70.330">
    <property type="match status" value="1"/>
</dbReference>
<sequence length="418" mass="46693">MKLVSPSTTTTTTTTKIFTIQPHKTHVSAPTLFPLIIKLPNSSKNRYSSRISSCWNPNTPTNLSSISSSNTRTATKATTAATTTTASDFLPSSSSSTTNDQHHWMVLMEKPPEELRSKPEIIDYYVKTLARVLGSEKEAQMCIYDASWQTHFGFCCDVDEDVSRKLARLPEVLSVRLDQDVESIDKDYSFSNHQLGHLSNSNGGTSPLFLVGNSKYWLVRLEKPAVEVVTKAQMVDYYAQILTKVLGNEKDAQMCIYHISWQNNFGFCCELDEECARELAGVPGVLSIEQDKNFESENKDYGGDKSQKTDSPDSSDANQIPNIKTKRLFVTGLSFYTSEKTLRAAFEGFGELVEVKIIMDKISKRSKGYAFIEYTTEEAASAALKEMNGKIINGWMIVVDVAKKNPPTYSRGRPRPFV</sequence>
<organism evidence="11 12">
    <name type="scientific">Tetracentron sinense</name>
    <name type="common">Spur-leaf</name>
    <dbReference type="NCBI Taxonomy" id="13715"/>
    <lineage>
        <taxon>Eukaryota</taxon>
        <taxon>Viridiplantae</taxon>
        <taxon>Streptophyta</taxon>
        <taxon>Embryophyta</taxon>
        <taxon>Tracheophyta</taxon>
        <taxon>Spermatophyta</taxon>
        <taxon>Magnoliopsida</taxon>
        <taxon>Trochodendrales</taxon>
        <taxon>Trochodendraceae</taxon>
        <taxon>Tetracentron</taxon>
    </lineage>
</organism>
<comment type="caution">
    <text evidence="11">The sequence shown here is derived from an EMBL/GenBank/DDBJ whole genome shotgun (WGS) entry which is preliminary data.</text>
</comment>
<dbReference type="InterPro" id="IPR035979">
    <property type="entry name" value="RBD_domain_sf"/>
</dbReference>
<dbReference type="InterPro" id="IPR012677">
    <property type="entry name" value="Nucleotide-bd_a/b_plait_sf"/>
</dbReference>
<dbReference type="PANTHER" id="PTHR31346:SF11">
    <property type="entry name" value="ORGANELLE RRM DOMAIN-CONTAINING PROTEIN 1, CHLOROPLASTIC"/>
    <property type="match status" value="1"/>
</dbReference>
<dbReference type="PROSITE" id="PS50102">
    <property type="entry name" value="RRM"/>
    <property type="match status" value="1"/>
</dbReference>
<feature type="compositionally biased region" description="Low complexity" evidence="9">
    <location>
        <begin position="71"/>
        <end position="98"/>
    </location>
</feature>
<dbReference type="Pfam" id="PF21864">
    <property type="entry name" value="MORF_dom"/>
    <property type="match status" value="2"/>
</dbReference>
<feature type="region of interest" description="Disordered" evidence="9">
    <location>
        <begin position="62"/>
        <end position="98"/>
    </location>
</feature>
<evidence type="ECO:0000256" key="3">
    <source>
        <dbReference type="ARBA" id="ARBA00022640"/>
    </source>
</evidence>
<name>A0A835DBT8_TETSI</name>
<protein>
    <recommendedName>
        <fullName evidence="7">Organelle RRM domain-containing protein 1, chloroplastic</fullName>
    </recommendedName>
</protein>
<evidence type="ECO:0000256" key="6">
    <source>
        <dbReference type="ARBA" id="ARBA00022946"/>
    </source>
</evidence>
<evidence type="ECO:0000313" key="11">
    <source>
        <dbReference type="EMBL" id="KAF8397843.1"/>
    </source>
</evidence>
<evidence type="ECO:0000256" key="5">
    <source>
        <dbReference type="ARBA" id="ARBA00022884"/>
    </source>
</evidence>
<dbReference type="SUPFAM" id="SSF54928">
    <property type="entry name" value="RNA-binding domain, RBD"/>
    <property type="match status" value="1"/>
</dbReference>
<dbReference type="SMART" id="SM00360">
    <property type="entry name" value="RRM"/>
    <property type="match status" value="1"/>
</dbReference>
<dbReference type="InterPro" id="IPR039206">
    <property type="entry name" value="MORF/ORRM1/DAG-like"/>
</dbReference>
<reference evidence="11 12" key="1">
    <citation type="submission" date="2020-04" db="EMBL/GenBank/DDBJ databases">
        <title>Plant Genome Project.</title>
        <authorList>
            <person name="Zhang R.-G."/>
        </authorList>
    </citation>
    <scope>NUCLEOTIDE SEQUENCE [LARGE SCALE GENOMIC DNA]</scope>
    <source>
        <strain evidence="11">YNK0</strain>
        <tissue evidence="11">Leaf</tissue>
    </source>
</reference>
<evidence type="ECO:0000256" key="7">
    <source>
        <dbReference type="ARBA" id="ARBA00069928"/>
    </source>
</evidence>
<feature type="domain" description="RRM" evidence="10">
    <location>
        <begin position="326"/>
        <end position="404"/>
    </location>
</feature>
<dbReference type="AlphaFoldDB" id="A0A835DBT8"/>
<dbReference type="OMA" id="IYHISWQ"/>
<feature type="region of interest" description="Disordered" evidence="9">
    <location>
        <begin position="295"/>
        <end position="319"/>
    </location>
</feature>
<dbReference type="GO" id="GO:0003723">
    <property type="term" value="F:RNA binding"/>
    <property type="evidence" value="ECO:0007669"/>
    <property type="project" value="UniProtKB-UniRule"/>
</dbReference>
<dbReference type="GO" id="GO:0009507">
    <property type="term" value="C:chloroplast"/>
    <property type="evidence" value="ECO:0007669"/>
    <property type="project" value="UniProtKB-SubCell"/>
</dbReference>
<dbReference type="Gene3D" id="3.30.70.80">
    <property type="entry name" value="Peptidase S8 propeptide/proteinase inhibitor I9"/>
    <property type="match status" value="2"/>
</dbReference>
<dbReference type="OrthoDB" id="4207594at2759"/>
<gene>
    <name evidence="11" type="ORF">HHK36_016768</name>
</gene>
<evidence type="ECO:0000256" key="4">
    <source>
        <dbReference type="ARBA" id="ARBA00022664"/>
    </source>
</evidence>
<proteinExistence type="predicted"/>
<dbReference type="GO" id="GO:0006397">
    <property type="term" value="P:mRNA processing"/>
    <property type="evidence" value="ECO:0007669"/>
    <property type="project" value="UniProtKB-KW"/>
</dbReference>
<dbReference type="GO" id="GO:1900871">
    <property type="term" value="P:chloroplast mRNA modification"/>
    <property type="evidence" value="ECO:0007669"/>
    <property type="project" value="UniProtKB-ARBA"/>
</dbReference>
<feature type="compositionally biased region" description="Basic and acidic residues" evidence="9">
    <location>
        <begin position="295"/>
        <end position="311"/>
    </location>
</feature>
<evidence type="ECO:0000256" key="2">
    <source>
        <dbReference type="ARBA" id="ARBA00022528"/>
    </source>
</evidence>
<dbReference type="PANTHER" id="PTHR31346">
    <property type="entry name" value="MULTIPLE ORGANELLAR RNA EDITING FACTOR 2, CHLOROPLASTIC-RELATED-RELATED"/>
    <property type="match status" value="1"/>
</dbReference>
<accession>A0A835DBT8</accession>
<dbReference type="GO" id="GO:0005739">
    <property type="term" value="C:mitochondrion"/>
    <property type="evidence" value="ECO:0007669"/>
    <property type="project" value="TreeGrafter"/>
</dbReference>
<dbReference type="InterPro" id="IPR000504">
    <property type="entry name" value="RRM_dom"/>
</dbReference>